<keyword evidence="3" id="KW-0227">DNA damage</keyword>
<keyword evidence="12" id="KW-1185">Reference proteome</keyword>
<keyword evidence="7" id="KW-0408">Iron</keyword>
<keyword evidence="11" id="KW-0808">Transferase</keyword>
<dbReference type="FunFam" id="2.60.120.590:FF:000004">
    <property type="entry name" value="DNA oxidative demethylase ALKBH2"/>
    <property type="match status" value="1"/>
</dbReference>
<keyword evidence="8" id="KW-0234">DNA repair</keyword>
<organism evidence="11 12">
    <name type="scientific">Arsukibacterium ikkense</name>
    <dbReference type="NCBI Taxonomy" id="336831"/>
    <lineage>
        <taxon>Bacteria</taxon>
        <taxon>Pseudomonadati</taxon>
        <taxon>Pseudomonadota</taxon>
        <taxon>Gammaproteobacteria</taxon>
        <taxon>Chromatiales</taxon>
        <taxon>Chromatiaceae</taxon>
        <taxon>Arsukibacterium</taxon>
    </lineage>
</organism>
<dbReference type="GO" id="GO:0008198">
    <property type="term" value="F:ferrous iron binding"/>
    <property type="evidence" value="ECO:0007669"/>
    <property type="project" value="TreeGrafter"/>
</dbReference>
<feature type="binding site" evidence="9">
    <location>
        <position position="129"/>
    </location>
    <ligand>
        <name>substrate</name>
    </ligand>
</feature>
<evidence type="ECO:0000256" key="8">
    <source>
        <dbReference type="ARBA" id="ARBA00023204"/>
    </source>
</evidence>
<feature type="domain" description="Fe2OG dioxygenase" evidence="10">
    <location>
        <begin position="107"/>
        <end position="204"/>
    </location>
</feature>
<keyword evidence="5" id="KW-0223">Dioxygenase</keyword>
<dbReference type="Proteomes" id="UP000034228">
    <property type="component" value="Unassembled WGS sequence"/>
</dbReference>
<dbReference type="InterPro" id="IPR032852">
    <property type="entry name" value="ALKBH2"/>
</dbReference>
<dbReference type="PROSITE" id="PS51471">
    <property type="entry name" value="FE2OG_OXY"/>
    <property type="match status" value="1"/>
</dbReference>
<feature type="binding site" evidence="9">
    <location>
        <begin position="77"/>
        <end position="79"/>
    </location>
    <ligand>
        <name>substrate</name>
    </ligand>
</feature>
<evidence type="ECO:0000256" key="7">
    <source>
        <dbReference type="ARBA" id="ARBA00023004"/>
    </source>
</evidence>
<evidence type="ECO:0000256" key="9">
    <source>
        <dbReference type="PIRSR" id="PIRSR632852-1"/>
    </source>
</evidence>
<evidence type="ECO:0000313" key="11">
    <source>
        <dbReference type="EMBL" id="KKO44438.1"/>
    </source>
</evidence>
<dbReference type="InterPro" id="IPR037151">
    <property type="entry name" value="AlkB-like_sf"/>
</dbReference>
<dbReference type="GO" id="GO:0006307">
    <property type="term" value="P:DNA alkylation repair"/>
    <property type="evidence" value="ECO:0007669"/>
    <property type="project" value="TreeGrafter"/>
</dbReference>
<feature type="binding site" evidence="9">
    <location>
        <position position="183"/>
    </location>
    <ligand>
        <name>2-oxoglutarate</name>
        <dbReference type="ChEBI" id="CHEBI:16810"/>
    </ligand>
</feature>
<accession>A0A0M2V5I2</accession>
<evidence type="ECO:0000256" key="2">
    <source>
        <dbReference type="ARBA" id="ARBA00022723"/>
    </source>
</evidence>
<name>A0A0M2V5I2_9GAMM</name>
<dbReference type="GO" id="GO:0008168">
    <property type="term" value="F:methyltransferase activity"/>
    <property type="evidence" value="ECO:0007669"/>
    <property type="project" value="UniProtKB-KW"/>
</dbReference>
<dbReference type="AlphaFoldDB" id="A0A0M2V5I2"/>
<dbReference type="EMBL" id="LAHO01000016">
    <property type="protein sequence ID" value="KKO44438.1"/>
    <property type="molecule type" value="Genomic_DNA"/>
</dbReference>
<feature type="binding site" evidence="9">
    <location>
        <position position="195"/>
    </location>
    <ligand>
        <name>2-oxoglutarate</name>
        <dbReference type="ChEBI" id="CHEBI:16810"/>
    </ligand>
</feature>
<dbReference type="PANTHER" id="PTHR31573">
    <property type="entry name" value="ALPHA-KETOGLUTARATE-DEPENDENT DIOXYGENASE ALKB HOMOLOG 2"/>
    <property type="match status" value="1"/>
</dbReference>
<dbReference type="OrthoDB" id="190276at2"/>
<evidence type="ECO:0000259" key="10">
    <source>
        <dbReference type="PROSITE" id="PS51471"/>
    </source>
</evidence>
<evidence type="ECO:0000256" key="6">
    <source>
        <dbReference type="ARBA" id="ARBA00023002"/>
    </source>
</evidence>
<feature type="binding site" evidence="9">
    <location>
        <position position="126"/>
    </location>
    <ligand>
        <name>2-oxoglutarate</name>
        <dbReference type="ChEBI" id="CHEBI:16810"/>
    </ligand>
</feature>
<keyword evidence="4" id="KW-0460">Magnesium</keyword>
<gene>
    <name evidence="11" type="ORF">WG68_15400</name>
</gene>
<keyword evidence="11" id="KW-0489">Methyltransferase</keyword>
<feature type="binding site" evidence="9">
    <location>
        <position position="201"/>
    </location>
    <ligand>
        <name>2-oxoglutarate</name>
        <dbReference type="ChEBI" id="CHEBI:16810"/>
    </ligand>
</feature>
<evidence type="ECO:0000256" key="4">
    <source>
        <dbReference type="ARBA" id="ARBA00022842"/>
    </source>
</evidence>
<reference evidence="11 12" key="1">
    <citation type="submission" date="2015-03" db="EMBL/GenBank/DDBJ databases">
        <title>Draft genome sequences of two protease-producing strains of Arsukibacterium isolated from two cold and alkaline environments.</title>
        <authorList>
            <person name="Lylloff J.E."/>
            <person name="Skov L.B."/>
            <person name="Jepsen M."/>
            <person name="Hallin P.F."/>
            <person name="Sorensen S.J."/>
            <person name="Stougaard P."/>
            <person name="Glaring M.A."/>
        </authorList>
    </citation>
    <scope>NUCLEOTIDE SEQUENCE [LARGE SCALE GENOMIC DNA]</scope>
    <source>
        <strain evidence="11 12">GCM72</strain>
    </source>
</reference>
<evidence type="ECO:0000313" key="12">
    <source>
        <dbReference type="Proteomes" id="UP000034228"/>
    </source>
</evidence>
<comment type="cofactor">
    <cofactor evidence="1">
        <name>Fe(2+)</name>
        <dbReference type="ChEBI" id="CHEBI:29033"/>
    </cofactor>
</comment>
<dbReference type="GO" id="GO:0032259">
    <property type="term" value="P:methylation"/>
    <property type="evidence" value="ECO:0007669"/>
    <property type="project" value="UniProtKB-KW"/>
</dbReference>
<dbReference type="Gene3D" id="2.60.120.590">
    <property type="entry name" value="Alpha-ketoglutarate-dependent dioxygenase AlkB-like"/>
    <property type="match status" value="1"/>
</dbReference>
<comment type="caution">
    <text evidence="11">The sequence shown here is derived from an EMBL/GenBank/DDBJ whole genome shotgun (WGS) entry which is preliminary data.</text>
</comment>
<evidence type="ECO:0000256" key="5">
    <source>
        <dbReference type="ARBA" id="ARBA00022964"/>
    </source>
</evidence>
<dbReference type="PANTHER" id="PTHR31573:SF1">
    <property type="entry name" value="DNA OXIDATIVE DEMETHYLASE ALKBH2"/>
    <property type="match status" value="1"/>
</dbReference>
<dbReference type="InterPro" id="IPR027450">
    <property type="entry name" value="AlkB-like"/>
</dbReference>
<dbReference type="PATRIC" id="fig|336831.14.peg.43"/>
<dbReference type="GO" id="GO:0051747">
    <property type="term" value="F:cytosine C-5 DNA demethylase activity"/>
    <property type="evidence" value="ECO:0007669"/>
    <property type="project" value="TreeGrafter"/>
</dbReference>
<dbReference type="STRING" id="336831.WG68_15400"/>
<sequence>MTRQTQSDNRKAVAQHFLLPDAALTLWPGWLNADASHALQTRLIAELAWRQEQIRIYGKTVKIPRQQVWMGESHCSYQYSGVRFEPTPWHPAVQQLCQQVSDATTSAFNCVLLNLYANGQDHMGWHADDEPELGMAPLIASLSLGASRRFDLRHRTLSHRLQLQLDNGSLLLMAGACQQHWQHSLPKQRRVAAPRLNLTFRYITPVC</sequence>
<feature type="binding site" evidence="9">
    <location>
        <position position="199"/>
    </location>
    <ligand>
        <name>2-oxoglutarate</name>
        <dbReference type="ChEBI" id="CHEBI:16810"/>
    </ligand>
</feature>
<dbReference type="Pfam" id="PF13532">
    <property type="entry name" value="2OG-FeII_Oxy_2"/>
    <property type="match status" value="1"/>
</dbReference>
<feature type="binding site" evidence="9">
    <location>
        <position position="116"/>
    </location>
    <ligand>
        <name>2-oxoglutarate</name>
        <dbReference type="ChEBI" id="CHEBI:16810"/>
    </ligand>
</feature>
<dbReference type="SUPFAM" id="SSF51197">
    <property type="entry name" value="Clavaminate synthase-like"/>
    <property type="match status" value="1"/>
</dbReference>
<evidence type="ECO:0000256" key="1">
    <source>
        <dbReference type="ARBA" id="ARBA00001954"/>
    </source>
</evidence>
<dbReference type="InterPro" id="IPR005123">
    <property type="entry name" value="Oxoglu/Fe-dep_dioxygenase_dom"/>
</dbReference>
<dbReference type="RefSeq" id="WP_046558617.1">
    <property type="nucleotide sequence ID" value="NZ_LAHO01000016.1"/>
</dbReference>
<keyword evidence="6" id="KW-0560">Oxidoreductase</keyword>
<evidence type="ECO:0000256" key="3">
    <source>
        <dbReference type="ARBA" id="ARBA00022763"/>
    </source>
</evidence>
<feature type="binding site" evidence="9">
    <location>
        <position position="114"/>
    </location>
    <ligand>
        <name>2-oxoglutarate</name>
        <dbReference type="ChEBI" id="CHEBI:16810"/>
    </ligand>
</feature>
<proteinExistence type="predicted"/>
<protein>
    <submittedName>
        <fullName evidence="11">DNA methylase</fullName>
    </submittedName>
</protein>
<keyword evidence="2" id="KW-0479">Metal-binding</keyword>
<dbReference type="GO" id="GO:0035516">
    <property type="term" value="F:broad specificity oxidative DNA demethylase activity"/>
    <property type="evidence" value="ECO:0007669"/>
    <property type="project" value="TreeGrafter"/>
</dbReference>